<comment type="caution">
    <text evidence="3">The sequence shown here is derived from an EMBL/GenBank/DDBJ whole genome shotgun (WGS) entry which is preliminary data.</text>
</comment>
<dbReference type="OrthoDB" id="9800940at2"/>
<keyword evidence="3" id="KW-0378">Hydrolase</keyword>
<evidence type="ECO:0000259" key="2">
    <source>
        <dbReference type="Pfam" id="PF12706"/>
    </source>
</evidence>
<evidence type="ECO:0000256" key="1">
    <source>
        <dbReference type="SAM" id="MobiDB-lite"/>
    </source>
</evidence>
<sequence>MRLTVIGCTGSFPGPNAAASCYMVSTIDDLGKTWRIIVDMGNGALGTLQSHINLEDIDAILISHLHPDHCIDLSGLHVAVKWNPNGWSKGPIPLYGPSDIHQYLVNTHGLPIEPGMHTEFEFHEWNNHAEVKIGPFTVTPHVVVHPTKEPYALRIECETGEGKTVLTYSGDTDSCIGLIEAARDADLFLCEAAYQEGRDDALRGIHLTGKRAGDAAAEAGVRNLLLTHLPIWNDPAVALAEAKSVFDGPISVAEASATYRVNPRRSPEEYASNPQTTTLNVISRHQGS</sequence>
<gene>
    <name evidence="3" type="ORF">E4U03_09775</name>
</gene>
<feature type="compositionally biased region" description="Polar residues" evidence="1">
    <location>
        <begin position="272"/>
        <end position="288"/>
    </location>
</feature>
<dbReference type="STRING" id="85336.A7979_01890"/>
<dbReference type="Gene3D" id="3.60.15.10">
    <property type="entry name" value="Ribonuclease Z/Hydroxyacylglutathione hydrolase-like"/>
    <property type="match status" value="1"/>
</dbReference>
<accession>A0A4Y9F1I8</accession>
<dbReference type="Pfam" id="PF12706">
    <property type="entry name" value="Lactamase_B_2"/>
    <property type="match status" value="1"/>
</dbReference>
<dbReference type="PROSITE" id="PS51257">
    <property type="entry name" value="PROKAR_LIPOPROTEIN"/>
    <property type="match status" value="1"/>
</dbReference>
<dbReference type="EMBL" id="SPQC01000038">
    <property type="protein sequence ID" value="TFU21174.1"/>
    <property type="molecule type" value="Genomic_DNA"/>
</dbReference>
<proteinExistence type="predicted"/>
<dbReference type="PANTHER" id="PTHR46018">
    <property type="entry name" value="ZINC PHOSPHODIESTERASE ELAC PROTEIN 1"/>
    <property type="match status" value="1"/>
</dbReference>
<evidence type="ECO:0000313" key="3">
    <source>
        <dbReference type="EMBL" id="TFU21174.1"/>
    </source>
</evidence>
<dbReference type="AlphaFoldDB" id="A0A4Y9F1I8"/>
<reference evidence="3 4" key="1">
    <citation type="submission" date="2019-03" db="EMBL/GenBank/DDBJ databases">
        <title>Diversity of the mouse oral microbiome.</title>
        <authorList>
            <person name="Joseph S."/>
            <person name="Aduse-Opoku J."/>
            <person name="Curtis M."/>
            <person name="Wade W."/>
            <person name="Hashim A."/>
        </authorList>
    </citation>
    <scope>NUCLEOTIDE SEQUENCE [LARGE SCALE GENOMIC DNA]</scope>
    <source>
        <strain evidence="4">irhom_31</strain>
    </source>
</reference>
<dbReference type="SUPFAM" id="SSF56281">
    <property type="entry name" value="Metallo-hydrolase/oxidoreductase"/>
    <property type="match status" value="1"/>
</dbReference>
<dbReference type="InterPro" id="IPR036866">
    <property type="entry name" value="RibonucZ/Hydroxyglut_hydro"/>
</dbReference>
<protein>
    <submittedName>
        <fullName evidence="3">MBL fold metallo-hydrolase</fullName>
    </submittedName>
</protein>
<feature type="domain" description="Metallo-beta-lactamase" evidence="2">
    <location>
        <begin position="35"/>
        <end position="228"/>
    </location>
</feature>
<dbReference type="InterPro" id="IPR001279">
    <property type="entry name" value="Metallo-B-lactamas"/>
</dbReference>
<dbReference type="Proteomes" id="UP000297951">
    <property type="component" value="Unassembled WGS sequence"/>
</dbReference>
<feature type="region of interest" description="Disordered" evidence="1">
    <location>
        <begin position="263"/>
        <end position="288"/>
    </location>
</feature>
<dbReference type="PANTHER" id="PTHR46018:SF4">
    <property type="entry name" value="METALLO-HYDROLASE YHFI-RELATED"/>
    <property type="match status" value="1"/>
</dbReference>
<dbReference type="GO" id="GO:0042781">
    <property type="term" value="F:3'-tRNA processing endoribonuclease activity"/>
    <property type="evidence" value="ECO:0007669"/>
    <property type="project" value="TreeGrafter"/>
</dbReference>
<dbReference type="RefSeq" id="WP_135013397.1">
    <property type="nucleotide sequence ID" value="NZ_JADGLK010000038.1"/>
</dbReference>
<name>A0A4Y9F1I8_9MICC</name>
<organism evidence="3 4">
    <name type="scientific">Rothia nasimurium</name>
    <dbReference type="NCBI Taxonomy" id="85336"/>
    <lineage>
        <taxon>Bacteria</taxon>
        <taxon>Bacillati</taxon>
        <taxon>Actinomycetota</taxon>
        <taxon>Actinomycetes</taxon>
        <taxon>Micrococcales</taxon>
        <taxon>Micrococcaceae</taxon>
        <taxon>Rothia</taxon>
    </lineage>
</organism>
<evidence type="ECO:0000313" key="4">
    <source>
        <dbReference type="Proteomes" id="UP000297951"/>
    </source>
</evidence>
<dbReference type="CDD" id="cd07716">
    <property type="entry name" value="RNaseZ_short-form-like_MBL-fold"/>
    <property type="match status" value="1"/>
</dbReference>